<dbReference type="PANTHER" id="PTHR11203:SF11">
    <property type="entry name" value="CLEAVAGE AND POLYADENYLATION SPECIFICITY FACTOR SUBUNIT 3"/>
    <property type="match status" value="1"/>
</dbReference>
<dbReference type="GeneID" id="39749437"/>
<evidence type="ECO:0000259" key="7">
    <source>
        <dbReference type="SMART" id="SM00849"/>
    </source>
</evidence>
<proteinExistence type="predicted"/>
<feature type="compositionally biased region" description="Polar residues" evidence="6">
    <location>
        <begin position="567"/>
        <end position="577"/>
    </location>
</feature>
<evidence type="ECO:0000256" key="4">
    <source>
        <dbReference type="ARBA" id="ARBA00022801"/>
    </source>
</evidence>
<dbReference type="InterPro" id="IPR021718">
    <property type="entry name" value="CPSF73-100_C"/>
</dbReference>
<evidence type="ECO:0000256" key="5">
    <source>
        <dbReference type="ARBA" id="ARBA00023242"/>
    </source>
</evidence>
<dbReference type="GO" id="GO:0003723">
    <property type="term" value="F:RNA binding"/>
    <property type="evidence" value="ECO:0007669"/>
    <property type="project" value="TreeGrafter"/>
</dbReference>
<dbReference type="PANTHER" id="PTHR11203">
    <property type="entry name" value="CLEAVAGE AND POLYADENYLATION SPECIFICITY FACTOR FAMILY MEMBER"/>
    <property type="match status" value="1"/>
</dbReference>
<feature type="domain" description="Beta-Casp" evidence="8">
    <location>
        <begin position="298"/>
        <end position="425"/>
    </location>
</feature>
<keyword evidence="5" id="KW-0539">Nucleus</keyword>
<dbReference type="GO" id="GO:0005847">
    <property type="term" value="C:mRNA cleavage and polyadenylation specificity factor complex"/>
    <property type="evidence" value="ECO:0007669"/>
    <property type="project" value="TreeGrafter"/>
</dbReference>
<evidence type="ECO:0000259" key="8">
    <source>
        <dbReference type="SMART" id="SM01027"/>
    </source>
</evidence>
<sequence>MNNINIVCLGGASEVGRSCVIIENEKRSIMLDCGIHPAFIGIGCLPIYDAYDISKVDLCLITHFHMDHSGALPYLVNRTRFKGKIYMTEATKSICYLLWNDYARIEKCMHIMNKNKANKNKNNLGESGIEEYENNKKRGGLYSIDENGSDDNDDDYYQSYMCEMGDGDIRHNVLYDENDVDATMDLIETVNFHEHIEIEDIKFTAYRAGHVIGACMFLVEIGNVRFLYTGDYSREVDRHIPIAEIPCIDVHVLICEGTYGIRVHDDRKKREIRFLNMITSILNNKGKVLLPVFALGRAQELLLIMEEHWDRNVQLQKIPIFYISSMATKSLCIYETFINLCGDFVRQTLNEGKNPFNFKYIKYAKSVDSILNYLYQDNNPCVIMASPGMLQNGISKNIFNIIASDKKSGVILTGYTVKGTLAHELKTEPEYVTINDKIVKRKCRFEEISFSAHSDFSQTKTFIEKLKCPNVVLVHGDKNELNRLKNKLTEEKKYLSVFTPELLQKLTFHFEHNDNVVTMGRLSHNIRRLAQEAERRQLIDKGKIGQLSQVLTDTGQGGEIKKKENEQLGSDSMAQDRSNQENEKICNENREENIFSKEIEAIIISEPKGVPFMIYANDIYEYTNLKTALIDQTINIKFPYKFELLYHMLRNVYEETYMQEEEQWEAANGEDVEDVEDVDHNDCGGIIFVQDVKIYYFRIEKIIKINWYSSPVNDLIADSINFLVLEFLDSMSSNRNIPICNDITDENIYEMIISYVQENYTNVERFSKVKLKEFILQRRRNREEIETDKDIKDGEHTNGDISLKNVQPNSNDEINEVNQHSIRDSVYVDSAKESDDCEEIKKFLILDKVLFDYIDADASLSVTHDEEKKVVNILNGAYYEILKFEVKDNNNNSVKVYVDIDNREVICKEINILMKIKEILRNIEESLLPMCF</sequence>
<dbReference type="Proteomes" id="UP000195521">
    <property type="component" value="Unassembled WGS sequence"/>
</dbReference>
<dbReference type="SMART" id="SM01098">
    <property type="entry name" value="CPSF73-100_C"/>
    <property type="match status" value="1"/>
</dbReference>
<dbReference type="Pfam" id="PF10996">
    <property type="entry name" value="Beta-Casp"/>
    <property type="match status" value="1"/>
</dbReference>
<keyword evidence="3" id="KW-0540">Nuclease</keyword>
<dbReference type="GO" id="GO:0006398">
    <property type="term" value="P:mRNA 3'-end processing by stem-loop binding and cleavage"/>
    <property type="evidence" value="ECO:0007669"/>
    <property type="project" value="TreeGrafter"/>
</dbReference>
<evidence type="ECO:0000256" key="6">
    <source>
        <dbReference type="SAM" id="MobiDB-lite"/>
    </source>
</evidence>
<dbReference type="Gene3D" id="3.40.50.10890">
    <property type="match status" value="1"/>
</dbReference>
<dbReference type="Pfam" id="PF11718">
    <property type="entry name" value="CPSF73-100_C"/>
    <property type="match status" value="1"/>
</dbReference>
<keyword evidence="11" id="KW-1185">Reference proteome</keyword>
<evidence type="ECO:0000256" key="1">
    <source>
        <dbReference type="ARBA" id="ARBA00004123"/>
    </source>
</evidence>
<feature type="region of interest" description="Disordered" evidence="6">
    <location>
        <begin position="555"/>
        <end position="585"/>
    </location>
</feature>
<feature type="region of interest" description="Disordered" evidence="6">
    <location>
        <begin position="791"/>
        <end position="810"/>
    </location>
</feature>
<dbReference type="InterPro" id="IPR036866">
    <property type="entry name" value="RibonucZ/Hydroxyglut_hydro"/>
</dbReference>
<name>A0A1Y1JJQ9_PLAGO</name>
<feature type="domain" description="Metallo-beta-lactamase" evidence="7">
    <location>
        <begin position="16"/>
        <end position="281"/>
    </location>
</feature>
<dbReference type="OrthoDB" id="10249535at2759"/>
<dbReference type="RefSeq" id="XP_028545290.1">
    <property type="nucleotide sequence ID" value="XM_028689489.1"/>
</dbReference>
<dbReference type="InterPro" id="IPR050698">
    <property type="entry name" value="MBL"/>
</dbReference>
<evidence type="ECO:0000259" key="9">
    <source>
        <dbReference type="SMART" id="SM01098"/>
    </source>
</evidence>
<dbReference type="Pfam" id="PF07521">
    <property type="entry name" value="RMMBL"/>
    <property type="match status" value="1"/>
</dbReference>
<gene>
    <name evidence="10" type="ORF">PGO_126990</name>
</gene>
<dbReference type="EMBL" id="BDQF01000013">
    <property type="protein sequence ID" value="GAW82701.1"/>
    <property type="molecule type" value="Genomic_DNA"/>
</dbReference>
<dbReference type="SUPFAM" id="SSF56281">
    <property type="entry name" value="Metallo-hydrolase/oxidoreductase"/>
    <property type="match status" value="1"/>
</dbReference>
<keyword evidence="2" id="KW-0507">mRNA processing</keyword>
<dbReference type="InterPro" id="IPR022712">
    <property type="entry name" value="Beta_Casp"/>
</dbReference>
<evidence type="ECO:0000313" key="11">
    <source>
        <dbReference type="Proteomes" id="UP000195521"/>
    </source>
</evidence>
<comment type="subcellular location">
    <subcellularLocation>
        <location evidence="1">Nucleus</location>
    </subcellularLocation>
</comment>
<keyword evidence="4" id="KW-0378">Hydrolase</keyword>
<dbReference type="GO" id="GO:0004534">
    <property type="term" value="F:5'-3' RNA exonuclease activity"/>
    <property type="evidence" value="ECO:0007669"/>
    <property type="project" value="TreeGrafter"/>
</dbReference>
<dbReference type="AlphaFoldDB" id="A0A1Y1JJQ9"/>
<organism evidence="10 11">
    <name type="scientific">Plasmodium gonderi</name>
    <dbReference type="NCBI Taxonomy" id="77519"/>
    <lineage>
        <taxon>Eukaryota</taxon>
        <taxon>Sar</taxon>
        <taxon>Alveolata</taxon>
        <taxon>Apicomplexa</taxon>
        <taxon>Aconoidasida</taxon>
        <taxon>Haemosporida</taxon>
        <taxon>Plasmodiidae</taxon>
        <taxon>Plasmodium</taxon>
        <taxon>Plasmodium (Plasmodium)</taxon>
    </lineage>
</organism>
<dbReference type="Pfam" id="PF16661">
    <property type="entry name" value="Lactamase_B_6"/>
    <property type="match status" value="1"/>
</dbReference>
<accession>A0A1Y1JJQ9</accession>
<dbReference type="InterPro" id="IPR011108">
    <property type="entry name" value="RMMBL"/>
</dbReference>
<protein>
    <submittedName>
        <fullName evidence="10">Cleavage and polyadenylation specificity factor</fullName>
    </submittedName>
</protein>
<dbReference type="Gene3D" id="3.60.15.10">
    <property type="entry name" value="Ribonuclease Z/Hydroxyacylglutathione hydrolase-like"/>
    <property type="match status" value="1"/>
</dbReference>
<reference evidence="11" key="1">
    <citation type="submission" date="2017-04" db="EMBL/GenBank/DDBJ databases">
        <title>Plasmodium gonderi genome.</title>
        <authorList>
            <person name="Arisue N."/>
            <person name="Honma H."/>
            <person name="Kawai S."/>
            <person name="Tougan T."/>
            <person name="Tanabe K."/>
            <person name="Horii T."/>
        </authorList>
    </citation>
    <scope>NUCLEOTIDE SEQUENCE [LARGE SCALE GENOMIC DNA]</scope>
    <source>
        <strain evidence="11">ATCC 30045</strain>
    </source>
</reference>
<dbReference type="InterPro" id="IPR001279">
    <property type="entry name" value="Metallo-B-lactamas"/>
</dbReference>
<evidence type="ECO:0000256" key="3">
    <source>
        <dbReference type="ARBA" id="ARBA00022722"/>
    </source>
</evidence>
<dbReference type="Pfam" id="PF00753">
    <property type="entry name" value="Lactamase_B"/>
    <property type="match status" value="1"/>
</dbReference>
<feature type="domain" description="Pre-mRNA 3'-end-processing endonuclease polyadenylation factor C-term" evidence="9">
    <location>
        <begin position="606"/>
        <end position="930"/>
    </location>
</feature>
<dbReference type="SMART" id="SM01027">
    <property type="entry name" value="Beta-Casp"/>
    <property type="match status" value="1"/>
</dbReference>
<dbReference type="GO" id="GO:0004521">
    <property type="term" value="F:RNA endonuclease activity"/>
    <property type="evidence" value="ECO:0007669"/>
    <property type="project" value="TreeGrafter"/>
</dbReference>
<dbReference type="SMART" id="SM00849">
    <property type="entry name" value="Lactamase_B"/>
    <property type="match status" value="1"/>
</dbReference>
<comment type="caution">
    <text evidence="10">The sequence shown here is derived from an EMBL/GenBank/DDBJ whole genome shotgun (WGS) entry which is preliminary data.</text>
</comment>
<dbReference type="OMA" id="DNREVIC"/>
<evidence type="ECO:0000313" key="10">
    <source>
        <dbReference type="EMBL" id="GAW82701.1"/>
    </source>
</evidence>
<evidence type="ECO:0000256" key="2">
    <source>
        <dbReference type="ARBA" id="ARBA00022664"/>
    </source>
</evidence>